<proteinExistence type="predicted"/>
<accession>A0A6A5FZU8</accession>
<organism evidence="2 3">
    <name type="scientific">Caenorhabditis remanei</name>
    <name type="common">Caenorhabditis vulgaris</name>
    <dbReference type="NCBI Taxonomy" id="31234"/>
    <lineage>
        <taxon>Eukaryota</taxon>
        <taxon>Metazoa</taxon>
        <taxon>Ecdysozoa</taxon>
        <taxon>Nematoda</taxon>
        <taxon>Chromadorea</taxon>
        <taxon>Rhabditida</taxon>
        <taxon>Rhabditina</taxon>
        <taxon>Rhabditomorpha</taxon>
        <taxon>Rhabditoidea</taxon>
        <taxon>Rhabditidae</taxon>
        <taxon>Peloderinae</taxon>
        <taxon>Caenorhabditis</taxon>
    </lineage>
</organism>
<evidence type="ECO:0000256" key="1">
    <source>
        <dbReference type="SAM" id="MobiDB-lite"/>
    </source>
</evidence>
<dbReference type="CTD" id="9821992"/>
<name>A0A6A5FZU8_CAERE</name>
<evidence type="ECO:0000313" key="3">
    <source>
        <dbReference type="Proteomes" id="UP000483820"/>
    </source>
</evidence>
<dbReference type="AlphaFoldDB" id="A0A6A5FZU8"/>
<feature type="region of interest" description="Disordered" evidence="1">
    <location>
        <begin position="18"/>
        <end position="81"/>
    </location>
</feature>
<dbReference type="Proteomes" id="UP000483820">
    <property type="component" value="Chromosome X"/>
</dbReference>
<dbReference type="EMBL" id="WUAV01000006">
    <property type="protein sequence ID" value="KAF1748186.1"/>
    <property type="molecule type" value="Genomic_DNA"/>
</dbReference>
<reference evidence="2 3" key="1">
    <citation type="submission" date="2019-12" db="EMBL/GenBank/DDBJ databases">
        <title>Chromosome-level assembly of the Caenorhabditis remanei genome.</title>
        <authorList>
            <person name="Teterina A.A."/>
            <person name="Willis J.H."/>
            <person name="Phillips P.C."/>
        </authorList>
    </citation>
    <scope>NUCLEOTIDE SEQUENCE [LARGE SCALE GENOMIC DNA]</scope>
    <source>
        <strain evidence="2 3">PX506</strain>
        <tissue evidence="2">Whole organism</tissue>
    </source>
</reference>
<feature type="compositionally biased region" description="Pro residues" evidence="1">
    <location>
        <begin position="41"/>
        <end position="52"/>
    </location>
</feature>
<feature type="compositionally biased region" description="Polar residues" evidence="1">
    <location>
        <begin position="54"/>
        <end position="71"/>
    </location>
</feature>
<dbReference type="GeneID" id="9821992"/>
<gene>
    <name evidence="2" type="ORF">GCK72_024653</name>
</gene>
<evidence type="ECO:0000313" key="2">
    <source>
        <dbReference type="EMBL" id="KAF1748186.1"/>
    </source>
</evidence>
<comment type="caution">
    <text evidence="2">The sequence shown here is derived from an EMBL/GenBank/DDBJ whole genome shotgun (WGS) entry which is preliminary data.</text>
</comment>
<protein>
    <submittedName>
        <fullName evidence="2">Uncharacterized protein</fullName>
    </submittedName>
</protein>
<dbReference type="KEGG" id="crq:GCK72_024653"/>
<sequence>MSGWVDCMERERLKMFKRSSYKQPDSRFKLNLHGGINRRPWPLPQLGSPPQPSTSNNNGSGISETASTSPDTDGVAENGVPSETSACIYDFAKHIMHFTGQKRHPEVSVNRCIHSF</sequence>
<dbReference type="RefSeq" id="XP_003117900.2">
    <property type="nucleotide sequence ID" value="XM_003117852.2"/>
</dbReference>